<dbReference type="EC" id="3.1.2.6" evidence="7"/>
<accession>A0ABW8GJ82</accession>
<comment type="similarity">
    <text evidence="3 7">Belongs to the metallo-beta-lactamase superfamily. Glyoxalase II family.</text>
</comment>
<protein>
    <recommendedName>
        <fullName evidence="7">Hydroxyacylglutathione hydrolase</fullName>
        <ecNumber evidence="7">3.1.2.6</ecNumber>
    </recommendedName>
    <alternativeName>
        <fullName evidence="7">Glyoxalase II</fullName>
        <shortName evidence="7">Glx II</shortName>
    </alternativeName>
</protein>
<dbReference type="NCBIfam" id="TIGR03413">
    <property type="entry name" value="GSH_gloB"/>
    <property type="match status" value="1"/>
</dbReference>
<dbReference type="InterPro" id="IPR050110">
    <property type="entry name" value="Glyoxalase_II_hydrolase"/>
</dbReference>
<dbReference type="EMBL" id="JBIWXY010000001">
    <property type="protein sequence ID" value="MFJ5445239.1"/>
    <property type="molecule type" value="Genomic_DNA"/>
</dbReference>
<gene>
    <name evidence="7 9" type="primary">gloB</name>
    <name evidence="9" type="ORF">ACIKP9_03270</name>
</gene>
<evidence type="ECO:0000313" key="9">
    <source>
        <dbReference type="EMBL" id="MFJ5445239.1"/>
    </source>
</evidence>
<dbReference type="Pfam" id="PF00753">
    <property type="entry name" value="Lactamase_B"/>
    <property type="match status" value="1"/>
</dbReference>
<feature type="binding site" evidence="7">
    <location>
        <position position="53"/>
    </location>
    <ligand>
        <name>Zn(2+)</name>
        <dbReference type="ChEBI" id="CHEBI:29105"/>
        <label>1</label>
    </ligand>
</feature>
<dbReference type="InterPro" id="IPR036866">
    <property type="entry name" value="RibonucZ/Hydroxyglut_hydro"/>
</dbReference>
<reference evidence="9 10" key="1">
    <citation type="submission" date="2024-11" db="EMBL/GenBank/DDBJ databases">
        <authorList>
            <person name="Kaparullina E.N."/>
            <person name="Delegan Y.A."/>
            <person name="Doronina N.V."/>
        </authorList>
    </citation>
    <scope>NUCLEOTIDE SEQUENCE [LARGE SCALE GENOMIC DNA]</scope>
    <source>
        <strain evidence="9 10">7sh_L</strain>
    </source>
</reference>
<dbReference type="GO" id="GO:0004416">
    <property type="term" value="F:hydroxyacylglutathione hydrolase activity"/>
    <property type="evidence" value="ECO:0007669"/>
    <property type="project" value="UniProtKB-EC"/>
</dbReference>
<dbReference type="InterPro" id="IPR001018">
    <property type="entry name" value="Beta-lactamase_class-B_CS"/>
</dbReference>
<dbReference type="SUPFAM" id="SSF56281">
    <property type="entry name" value="Metallo-hydrolase/oxidoreductase"/>
    <property type="match status" value="1"/>
</dbReference>
<dbReference type="InterPro" id="IPR017782">
    <property type="entry name" value="Hydroxyacylglutathione_Hdrlase"/>
</dbReference>
<feature type="binding site" evidence="7">
    <location>
        <position position="55"/>
    </location>
    <ligand>
        <name>Zn(2+)</name>
        <dbReference type="ChEBI" id="CHEBI:29105"/>
        <label>1</label>
    </ligand>
</feature>
<dbReference type="Pfam" id="PF16123">
    <property type="entry name" value="HAGH_C"/>
    <property type="match status" value="1"/>
</dbReference>
<evidence type="ECO:0000256" key="3">
    <source>
        <dbReference type="ARBA" id="ARBA00006759"/>
    </source>
</evidence>
<dbReference type="CDD" id="cd07723">
    <property type="entry name" value="hydroxyacylglutathione_hydrolase_MBL-fold"/>
    <property type="match status" value="1"/>
</dbReference>
<feature type="binding site" evidence="7">
    <location>
        <position position="166"/>
    </location>
    <ligand>
        <name>Zn(2+)</name>
        <dbReference type="ChEBI" id="CHEBI:29105"/>
        <label>2</label>
    </ligand>
</feature>
<feature type="binding site" evidence="7">
    <location>
        <position position="57"/>
    </location>
    <ligand>
        <name>Zn(2+)</name>
        <dbReference type="ChEBI" id="CHEBI:29105"/>
        <label>2</label>
    </ligand>
</feature>
<sequence length="250" mass="26868">MPEIIPIPAFDDNYIWLLHHDGHAIVVDPGDAQPVLNVLTALSLHLDAILVTHHHADHIGGVEVLISATSAQAYAPKKEQYAFPHHAISAGDQLDFVSLGLSLSVLEIPGHTLGHVAYYGQGILFCGDTLFGAGCGRLFEGTPSQMLASLQQLASLPVDTAVYCAHEYTQHNLRFALSLEPDHAALLARAKATGTLRAQGLPSLPSSIGLELATNPFLRCHEPGLAQASGSKERDPLSVFTTIRELRNHF</sequence>
<keyword evidence="10" id="KW-1185">Reference proteome</keyword>
<dbReference type="PIRSF" id="PIRSF005457">
    <property type="entry name" value="Glx"/>
    <property type="match status" value="1"/>
</dbReference>
<comment type="pathway">
    <text evidence="2 7">Secondary metabolite metabolism; methylglyoxal degradation; (R)-lactate from methylglyoxal: step 2/2.</text>
</comment>
<comment type="cofactor">
    <cofactor evidence="7">
        <name>Zn(2+)</name>
        <dbReference type="ChEBI" id="CHEBI:29105"/>
    </cofactor>
    <text evidence="7">Binds 2 Zn(2+) ions per subunit.</text>
</comment>
<proteinExistence type="inferred from homology"/>
<dbReference type="PROSITE" id="PS00743">
    <property type="entry name" value="BETA_LACTAMASE_B_1"/>
    <property type="match status" value="1"/>
</dbReference>
<feature type="binding site" evidence="7">
    <location>
        <position position="58"/>
    </location>
    <ligand>
        <name>Zn(2+)</name>
        <dbReference type="ChEBI" id="CHEBI:29105"/>
        <label>2</label>
    </ligand>
</feature>
<evidence type="ECO:0000259" key="8">
    <source>
        <dbReference type="SMART" id="SM00849"/>
    </source>
</evidence>
<keyword evidence="4 7" id="KW-0479">Metal-binding</keyword>
<organism evidence="9 10">
    <name type="scientific">Methylobacillus methanolivorans</name>
    <dbReference type="NCBI Taxonomy" id="1848927"/>
    <lineage>
        <taxon>Bacteria</taxon>
        <taxon>Pseudomonadati</taxon>
        <taxon>Pseudomonadota</taxon>
        <taxon>Betaproteobacteria</taxon>
        <taxon>Nitrosomonadales</taxon>
        <taxon>Methylophilaceae</taxon>
        <taxon>Methylobacillus</taxon>
    </lineage>
</organism>
<evidence type="ECO:0000256" key="2">
    <source>
        <dbReference type="ARBA" id="ARBA00004963"/>
    </source>
</evidence>
<dbReference type="SMART" id="SM00849">
    <property type="entry name" value="Lactamase_B"/>
    <property type="match status" value="1"/>
</dbReference>
<evidence type="ECO:0000256" key="5">
    <source>
        <dbReference type="ARBA" id="ARBA00022801"/>
    </source>
</evidence>
<evidence type="ECO:0000256" key="4">
    <source>
        <dbReference type="ARBA" id="ARBA00022723"/>
    </source>
</evidence>
<dbReference type="InterPro" id="IPR035680">
    <property type="entry name" value="Clx_II_MBL"/>
</dbReference>
<dbReference type="RefSeq" id="WP_400879233.1">
    <property type="nucleotide sequence ID" value="NZ_JBIWXY010000001.1"/>
</dbReference>
<evidence type="ECO:0000313" key="10">
    <source>
        <dbReference type="Proteomes" id="UP001617669"/>
    </source>
</evidence>
<dbReference type="InterPro" id="IPR001279">
    <property type="entry name" value="Metallo-B-lactamas"/>
</dbReference>
<feature type="domain" description="Metallo-beta-lactamase" evidence="8">
    <location>
        <begin position="12"/>
        <end position="166"/>
    </location>
</feature>
<evidence type="ECO:0000256" key="6">
    <source>
        <dbReference type="ARBA" id="ARBA00022833"/>
    </source>
</evidence>
<dbReference type="InterPro" id="IPR032282">
    <property type="entry name" value="HAGH_C"/>
</dbReference>
<dbReference type="HAMAP" id="MF_01374">
    <property type="entry name" value="Glyoxalase_2"/>
    <property type="match status" value="1"/>
</dbReference>
<feature type="binding site" evidence="7">
    <location>
        <position position="128"/>
    </location>
    <ligand>
        <name>Zn(2+)</name>
        <dbReference type="ChEBI" id="CHEBI:29105"/>
        <label>2</label>
    </ligand>
</feature>
<feature type="binding site" evidence="7">
    <location>
        <position position="111"/>
    </location>
    <ligand>
        <name>Zn(2+)</name>
        <dbReference type="ChEBI" id="CHEBI:29105"/>
        <label>1</label>
    </ligand>
</feature>
<comment type="caution">
    <text evidence="9">The sequence shown here is derived from an EMBL/GenBank/DDBJ whole genome shotgun (WGS) entry which is preliminary data.</text>
</comment>
<dbReference type="Proteomes" id="UP001617669">
    <property type="component" value="Unassembled WGS sequence"/>
</dbReference>
<comment type="subunit">
    <text evidence="7">Monomer.</text>
</comment>
<evidence type="ECO:0000256" key="7">
    <source>
        <dbReference type="HAMAP-Rule" id="MF_01374"/>
    </source>
</evidence>
<dbReference type="PANTHER" id="PTHR43705">
    <property type="entry name" value="HYDROXYACYLGLUTATHIONE HYDROLASE"/>
    <property type="match status" value="1"/>
</dbReference>
<keyword evidence="5 7" id="KW-0378">Hydrolase</keyword>
<dbReference type="PANTHER" id="PTHR43705:SF1">
    <property type="entry name" value="HYDROXYACYLGLUTATHIONE HYDROLASE GLOB"/>
    <property type="match status" value="1"/>
</dbReference>
<evidence type="ECO:0000256" key="1">
    <source>
        <dbReference type="ARBA" id="ARBA00001623"/>
    </source>
</evidence>
<comment type="function">
    <text evidence="7">Thiolesterase that catalyzes the hydrolysis of S-D-lactoyl-glutathione to form glutathione and D-lactic acid.</text>
</comment>
<comment type="catalytic activity">
    <reaction evidence="1 7">
        <text>an S-(2-hydroxyacyl)glutathione + H2O = a 2-hydroxy carboxylate + glutathione + H(+)</text>
        <dbReference type="Rhea" id="RHEA:21864"/>
        <dbReference type="ChEBI" id="CHEBI:15377"/>
        <dbReference type="ChEBI" id="CHEBI:15378"/>
        <dbReference type="ChEBI" id="CHEBI:57925"/>
        <dbReference type="ChEBI" id="CHEBI:58896"/>
        <dbReference type="ChEBI" id="CHEBI:71261"/>
        <dbReference type="EC" id="3.1.2.6"/>
    </reaction>
</comment>
<feature type="binding site" evidence="7">
    <location>
        <position position="128"/>
    </location>
    <ligand>
        <name>Zn(2+)</name>
        <dbReference type="ChEBI" id="CHEBI:29105"/>
        <label>1</label>
    </ligand>
</feature>
<name>A0ABW8GJ82_9PROT</name>
<keyword evidence="6 7" id="KW-0862">Zinc</keyword>
<dbReference type="Gene3D" id="3.60.15.10">
    <property type="entry name" value="Ribonuclease Z/Hydroxyacylglutathione hydrolase-like"/>
    <property type="match status" value="1"/>
</dbReference>